<dbReference type="EMBL" id="CP041345">
    <property type="protein sequence ID" value="QKG80313.1"/>
    <property type="molecule type" value="Genomic_DNA"/>
</dbReference>
<keyword evidence="2" id="KW-0813">Transport</keyword>
<dbReference type="InterPro" id="IPR012312">
    <property type="entry name" value="Hemerythrin-like"/>
</dbReference>
<dbReference type="InterPro" id="IPR012827">
    <property type="entry name" value="Hemerythrin_metal-bd"/>
</dbReference>
<dbReference type="SUPFAM" id="SSF47188">
    <property type="entry name" value="Hemerythrin-like"/>
    <property type="match status" value="1"/>
</dbReference>
<keyword evidence="7" id="KW-1185">Reference proteome</keyword>
<gene>
    <name evidence="6" type="ORF">FHG85_08580</name>
</gene>
<dbReference type="InterPro" id="IPR035938">
    <property type="entry name" value="Hemerythrin-like_sf"/>
</dbReference>
<dbReference type="NCBIfam" id="NF033749">
    <property type="entry name" value="bact_hemeryth"/>
    <property type="match status" value="1"/>
</dbReference>
<evidence type="ECO:0000256" key="2">
    <source>
        <dbReference type="ARBA" id="ARBA00022621"/>
    </source>
</evidence>
<dbReference type="AlphaFoldDB" id="A0A7D3Y089"/>
<feature type="domain" description="Hemerythrin-like" evidence="5">
    <location>
        <begin position="14"/>
        <end position="125"/>
    </location>
</feature>
<accession>A0A7D3Y089</accession>
<evidence type="ECO:0000256" key="3">
    <source>
        <dbReference type="ARBA" id="ARBA00022723"/>
    </source>
</evidence>
<dbReference type="GO" id="GO:0046872">
    <property type="term" value="F:metal ion binding"/>
    <property type="evidence" value="ECO:0007669"/>
    <property type="project" value="UniProtKB-KW"/>
</dbReference>
<keyword evidence="3" id="KW-0479">Metal-binding</keyword>
<keyword evidence="4" id="KW-0408">Iron</keyword>
<evidence type="ECO:0000313" key="6">
    <source>
        <dbReference type="EMBL" id="QKG80313.1"/>
    </source>
</evidence>
<sequence length="135" mass="15855">MKIVEWSPKYSVSIKSIDDDHIKLLNTINKLFDSISKGKANAVIYDILNELEQYSNFHFNREETFFRQTNYPESVEHIKEHEAFKQKIQEIKKEVSDNKSIAIPELLGFLSSWLKDHIANSDKAYEEHFKKHGVV</sequence>
<dbReference type="NCBIfam" id="TIGR02481">
    <property type="entry name" value="hemeryth_dom"/>
    <property type="match status" value="1"/>
</dbReference>
<dbReference type="GO" id="GO:0005344">
    <property type="term" value="F:oxygen carrier activity"/>
    <property type="evidence" value="ECO:0007669"/>
    <property type="project" value="UniProtKB-KW"/>
</dbReference>
<reference evidence="6 7" key="1">
    <citation type="submission" date="2019-07" db="EMBL/GenBank/DDBJ databases">
        <title>Thalassofilum flectens gen. nov., sp. nov., a novel moderate thermophilic anaerobe from a shallow sea hot spring in Kunashir Island (Russia), representing a new family in the order Bacteroidales, and proposal of Thalassofilacea fam. nov.</title>
        <authorList>
            <person name="Kochetkova T.V."/>
            <person name="Podosokorskaya O.A."/>
            <person name="Novikov A."/>
            <person name="Elcheninov A.G."/>
            <person name="Toshchakov S.V."/>
            <person name="Kublanov I.V."/>
        </authorList>
    </citation>
    <scope>NUCLEOTIDE SEQUENCE [LARGE SCALE GENOMIC DNA]</scope>
    <source>
        <strain evidence="6 7">38-H</strain>
    </source>
</reference>
<dbReference type="RefSeq" id="WP_173074913.1">
    <property type="nucleotide sequence ID" value="NZ_CP041345.1"/>
</dbReference>
<proteinExistence type="inferred from homology"/>
<name>A0A7D3Y089_9BACT</name>
<dbReference type="PANTHER" id="PTHR37164">
    <property type="entry name" value="BACTERIOHEMERYTHRIN"/>
    <property type="match status" value="1"/>
</dbReference>
<dbReference type="Proteomes" id="UP000500961">
    <property type="component" value="Chromosome"/>
</dbReference>
<dbReference type="Gene3D" id="1.20.120.50">
    <property type="entry name" value="Hemerythrin-like"/>
    <property type="match status" value="1"/>
</dbReference>
<dbReference type="CDD" id="cd12107">
    <property type="entry name" value="Hemerythrin"/>
    <property type="match status" value="1"/>
</dbReference>
<dbReference type="PANTHER" id="PTHR37164:SF1">
    <property type="entry name" value="BACTERIOHEMERYTHRIN"/>
    <property type="match status" value="1"/>
</dbReference>
<keyword evidence="2" id="KW-0561">Oxygen transport</keyword>
<dbReference type="PROSITE" id="PS00550">
    <property type="entry name" value="HEMERYTHRINS"/>
    <property type="match status" value="1"/>
</dbReference>
<dbReference type="InterPro" id="IPR050669">
    <property type="entry name" value="Hemerythrin"/>
</dbReference>
<evidence type="ECO:0000259" key="5">
    <source>
        <dbReference type="Pfam" id="PF01814"/>
    </source>
</evidence>
<dbReference type="InterPro" id="IPR016131">
    <property type="entry name" value="Haemerythrin_Fe_BS"/>
</dbReference>
<organism evidence="6 7">
    <name type="scientific">Tenuifilum thalassicum</name>
    <dbReference type="NCBI Taxonomy" id="2590900"/>
    <lineage>
        <taxon>Bacteria</taxon>
        <taxon>Pseudomonadati</taxon>
        <taxon>Bacteroidota</taxon>
        <taxon>Bacteroidia</taxon>
        <taxon>Bacteroidales</taxon>
        <taxon>Tenuifilaceae</taxon>
        <taxon>Tenuifilum</taxon>
    </lineage>
</organism>
<dbReference type="KEGG" id="ttz:FHG85_08580"/>
<protein>
    <submittedName>
        <fullName evidence="6">Bacteriohemerythrin</fullName>
    </submittedName>
</protein>
<evidence type="ECO:0000313" key="7">
    <source>
        <dbReference type="Proteomes" id="UP000500961"/>
    </source>
</evidence>
<comment type="similarity">
    <text evidence="1">Belongs to the hemerythrin family.</text>
</comment>
<evidence type="ECO:0000256" key="4">
    <source>
        <dbReference type="ARBA" id="ARBA00023004"/>
    </source>
</evidence>
<evidence type="ECO:0000256" key="1">
    <source>
        <dbReference type="ARBA" id="ARBA00010587"/>
    </source>
</evidence>
<dbReference type="Pfam" id="PF01814">
    <property type="entry name" value="Hemerythrin"/>
    <property type="match status" value="1"/>
</dbReference>